<organism evidence="2 3">
    <name type="scientific">Streptomyces melanogenes</name>
    <dbReference type="NCBI Taxonomy" id="67326"/>
    <lineage>
        <taxon>Bacteria</taxon>
        <taxon>Bacillati</taxon>
        <taxon>Actinomycetota</taxon>
        <taxon>Actinomycetes</taxon>
        <taxon>Kitasatosporales</taxon>
        <taxon>Streptomycetaceae</taxon>
        <taxon>Streptomyces</taxon>
    </lineage>
</organism>
<dbReference type="RefSeq" id="WP_329403957.1">
    <property type="nucleotide sequence ID" value="NZ_CP109019.1"/>
</dbReference>
<dbReference type="PROSITE" id="PS51318">
    <property type="entry name" value="TAT"/>
    <property type="match status" value="1"/>
</dbReference>
<proteinExistence type="predicted"/>
<evidence type="ECO:0008006" key="4">
    <source>
        <dbReference type="Google" id="ProtNLM"/>
    </source>
</evidence>
<accession>A0ABZ1XTY8</accession>
<dbReference type="Proteomes" id="UP001432060">
    <property type="component" value="Chromosome"/>
</dbReference>
<keyword evidence="1" id="KW-0732">Signal</keyword>
<evidence type="ECO:0000313" key="3">
    <source>
        <dbReference type="Proteomes" id="UP001432060"/>
    </source>
</evidence>
<reference evidence="2" key="1">
    <citation type="submission" date="2022-10" db="EMBL/GenBank/DDBJ databases">
        <title>The complete genomes of actinobacterial strains from the NBC collection.</title>
        <authorList>
            <person name="Joergensen T.S."/>
            <person name="Alvarez Arevalo M."/>
            <person name="Sterndorff E.B."/>
            <person name="Faurdal D."/>
            <person name="Vuksanovic O."/>
            <person name="Mourched A.-S."/>
            <person name="Charusanti P."/>
            <person name="Shaw S."/>
            <person name="Blin K."/>
            <person name="Weber T."/>
        </authorList>
    </citation>
    <scope>NUCLEOTIDE SEQUENCE</scope>
    <source>
        <strain evidence="2">NBC_00668</strain>
    </source>
</reference>
<dbReference type="EMBL" id="CP109019">
    <property type="protein sequence ID" value="WUT87045.1"/>
    <property type="molecule type" value="Genomic_DNA"/>
</dbReference>
<gene>
    <name evidence="2" type="ORF">OG515_34975</name>
</gene>
<feature type="signal peptide" evidence="1">
    <location>
        <begin position="1"/>
        <end position="32"/>
    </location>
</feature>
<evidence type="ECO:0000313" key="2">
    <source>
        <dbReference type="EMBL" id="WUT87045.1"/>
    </source>
</evidence>
<sequence>MRKITVRRLAMTGTAGLAALAGVLVQAGPAAAATGRSDACGTYACGSGTFTWGKKTLNGAMSVTFPCGKDLVAGQIRIIVTGTDGKQQYGSPHIVGKSGCGHYTVFNNLSWNQKADIKFFQVETSSTKGQGSSGFHKYLGNVVDNPLT</sequence>
<protein>
    <recommendedName>
        <fullName evidence="4">Secreted protein</fullName>
    </recommendedName>
</protein>
<feature type="chain" id="PRO_5047314457" description="Secreted protein" evidence="1">
    <location>
        <begin position="33"/>
        <end position="148"/>
    </location>
</feature>
<keyword evidence="3" id="KW-1185">Reference proteome</keyword>
<evidence type="ECO:0000256" key="1">
    <source>
        <dbReference type="SAM" id="SignalP"/>
    </source>
</evidence>
<name>A0ABZ1XTY8_9ACTN</name>
<dbReference type="InterPro" id="IPR006311">
    <property type="entry name" value="TAT_signal"/>
</dbReference>